<feature type="chain" id="PRO_5002518730" description="Lipoprotein" evidence="1">
    <location>
        <begin position="24"/>
        <end position="213"/>
    </location>
</feature>
<evidence type="ECO:0000313" key="2">
    <source>
        <dbReference type="EMBL" id="AKH62001.1"/>
    </source>
</evidence>
<dbReference type="PATRIC" id="fig|230089.6.peg.28"/>
<reference evidence="2 3" key="1">
    <citation type="journal article" date="2015" name="J. Biotechnol.">
        <title>Complete genome sequence of Photorhabdus temperata subsp. thracensis 39-8(T), an entomopathogenic bacterium for the improved commercial bioinsecticide.</title>
        <authorList>
            <person name="Kwak Y."/>
            <person name="Shin J.H."/>
        </authorList>
    </citation>
    <scope>NUCLEOTIDE SEQUENCE [LARGE SCALE GENOMIC DNA]</scope>
    <source>
        <strain evidence="2 3">DSM 15199</strain>
    </source>
</reference>
<protein>
    <recommendedName>
        <fullName evidence="4">Lipoprotein</fullName>
    </recommendedName>
</protein>
<feature type="signal peptide" evidence="1">
    <location>
        <begin position="1"/>
        <end position="23"/>
    </location>
</feature>
<keyword evidence="3" id="KW-1185">Reference proteome</keyword>
<dbReference type="PROSITE" id="PS51257">
    <property type="entry name" value="PROKAR_LIPOPROTEIN"/>
    <property type="match status" value="1"/>
</dbReference>
<reference evidence="3" key="2">
    <citation type="submission" date="2015-03" db="EMBL/GenBank/DDBJ databases">
        <title>Genome sequence of Azospirillum thiophilum strain DSM 21654T.</title>
        <authorList>
            <person name="Kwak Y."/>
            <person name="Shin J.-H."/>
        </authorList>
    </citation>
    <scope>NUCLEOTIDE SEQUENCE [LARGE SCALE GENOMIC DNA]</scope>
    <source>
        <strain evidence="3">DSM 15199</strain>
    </source>
</reference>
<proteinExistence type="predicted"/>
<dbReference type="RefSeq" id="WP_046973471.1">
    <property type="nucleotide sequence ID" value="NZ_CAWQPG010000183.1"/>
</dbReference>
<evidence type="ECO:0008006" key="4">
    <source>
        <dbReference type="Google" id="ProtNLM"/>
    </source>
</evidence>
<evidence type="ECO:0000256" key="1">
    <source>
        <dbReference type="SAM" id="SignalP"/>
    </source>
</evidence>
<organism evidence="2 3">
    <name type="scientific">Photorhabdus thracensis</name>
    <dbReference type="NCBI Taxonomy" id="230089"/>
    <lineage>
        <taxon>Bacteria</taxon>
        <taxon>Pseudomonadati</taxon>
        <taxon>Pseudomonadota</taxon>
        <taxon>Gammaproteobacteria</taxon>
        <taxon>Enterobacterales</taxon>
        <taxon>Morganellaceae</taxon>
        <taxon>Photorhabdus</taxon>
    </lineage>
</organism>
<dbReference type="Proteomes" id="UP000034866">
    <property type="component" value="Chromosome"/>
</dbReference>
<dbReference type="KEGG" id="ptt:VY86_00095"/>
<dbReference type="OrthoDB" id="6431170at2"/>
<name>A0A0F7LJB9_9GAMM</name>
<keyword evidence="1" id="KW-0732">Signal</keyword>
<accession>A0A0F7LJB9</accession>
<gene>
    <name evidence="2" type="ORF">VY86_00095</name>
</gene>
<dbReference type="EMBL" id="CP011104">
    <property type="protein sequence ID" value="AKH62001.1"/>
    <property type="molecule type" value="Genomic_DNA"/>
</dbReference>
<evidence type="ECO:0000313" key="3">
    <source>
        <dbReference type="Proteomes" id="UP000034866"/>
    </source>
</evidence>
<dbReference type="AlphaFoldDB" id="A0A0F7LJB9"/>
<sequence length="213" mass="24037">MNLNKKAFLISPFLLAISHVSMACKPDPQIERIITQNGLAGTKVMSMYRSCALTVSSLPQERKVTLTNNKAKRLDDEPKDAMFWYRGMQLDEYITFDRNKYKNLPCIAQKNTYCGIAPSYTYVQSYLTNDKPGVVIEFSTIEPGWLYNDFTTKHKCKLKGEDGTQSYGLGEKQGTSASCDAEYKKLGIGSVFNKWLKKPAKIDVIISYVVLAK</sequence>